<evidence type="ECO:0000313" key="6">
    <source>
        <dbReference type="EMBL" id="CDW82227.1"/>
    </source>
</evidence>
<dbReference type="PROSITE" id="PS51462">
    <property type="entry name" value="NUDIX"/>
    <property type="match status" value="1"/>
</dbReference>
<evidence type="ECO:0000256" key="4">
    <source>
        <dbReference type="ARBA" id="ARBA00022842"/>
    </source>
</evidence>
<comment type="cofactor">
    <cofactor evidence="1">
        <name>Mg(2+)</name>
        <dbReference type="ChEBI" id="CHEBI:18420"/>
    </cofactor>
</comment>
<name>A0A078ALE1_STYLE</name>
<evidence type="ECO:0000256" key="2">
    <source>
        <dbReference type="ARBA" id="ARBA00022723"/>
    </source>
</evidence>
<dbReference type="GO" id="GO:0016817">
    <property type="term" value="F:hydrolase activity, acting on acid anhydrides"/>
    <property type="evidence" value="ECO:0007669"/>
    <property type="project" value="InterPro"/>
</dbReference>
<dbReference type="InterPro" id="IPR024195">
    <property type="entry name" value="NUDIX_hydrolase_YfcD_pred"/>
</dbReference>
<dbReference type="Gene3D" id="3.90.79.10">
    <property type="entry name" value="Nucleoside Triphosphate Pyrophosphohydrolase"/>
    <property type="match status" value="1"/>
</dbReference>
<evidence type="ECO:0000313" key="7">
    <source>
        <dbReference type="Proteomes" id="UP000039865"/>
    </source>
</evidence>
<keyword evidence="2" id="KW-0479">Metal-binding</keyword>
<dbReference type="SUPFAM" id="SSF55811">
    <property type="entry name" value="Nudix"/>
    <property type="match status" value="1"/>
</dbReference>
<evidence type="ECO:0000256" key="3">
    <source>
        <dbReference type="ARBA" id="ARBA00022801"/>
    </source>
</evidence>
<organism evidence="6 7">
    <name type="scientific">Stylonychia lemnae</name>
    <name type="common">Ciliate</name>
    <dbReference type="NCBI Taxonomy" id="5949"/>
    <lineage>
        <taxon>Eukaryota</taxon>
        <taxon>Sar</taxon>
        <taxon>Alveolata</taxon>
        <taxon>Ciliophora</taxon>
        <taxon>Intramacronucleata</taxon>
        <taxon>Spirotrichea</taxon>
        <taxon>Stichotrichia</taxon>
        <taxon>Sporadotrichida</taxon>
        <taxon>Oxytrichidae</taxon>
        <taxon>Stylonychinae</taxon>
        <taxon>Stylonychia</taxon>
    </lineage>
</organism>
<dbReference type="PIRSF" id="PIRSF017340">
    <property type="entry name" value="Nudix_hydro"/>
    <property type="match status" value="1"/>
</dbReference>
<dbReference type="Pfam" id="PF00293">
    <property type="entry name" value="NUDIX"/>
    <property type="match status" value="1"/>
</dbReference>
<evidence type="ECO:0000259" key="5">
    <source>
        <dbReference type="PROSITE" id="PS51462"/>
    </source>
</evidence>
<dbReference type="InterPro" id="IPR000086">
    <property type="entry name" value="NUDIX_hydrolase_dom"/>
</dbReference>
<evidence type="ECO:0000256" key="1">
    <source>
        <dbReference type="ARBA" id="ARBA00001946"/>
    </source>
</evidence>
<dbReference type="CDD" id="cd04697">
    <property type="entry name" value="NUDIX_Hydrolase"/>
    <property type="match status" value="1"/>
</dbReference>
<proteinExistence type="predicted"/>
<protein>
    <submittedName>
        <fullName evidence="6">Nudix hydrolase</fullName>
    </submittedName>
</protein>
<dbReference type="PANTHER" id="PTHR10885:SF0">
    <property type="entry name" value="ISOPENTENYL-DIPHOSPHATE DELTA-ISOMERASE"/>
    <property type="match status" value="1"/>
</dbReference>
<dbReference type="GO" id="GO:0046872">
    <property type="term" value="F:metal ion binding"/>
    <property type="evidence" value="ECO:0007669"/>
    <property type="project" value="UniProtKB-KW"/>
</dbReference>
<feature type="domain" description="Nudix hydrolase" evidence="5">
    <location>
        <begin position="41"/>
        <end position="172"/>
    </location>
</feature>
<keyword evidence="7" id="KW-1185">Reference proteome</keyword>
<keyword evidence="4" id="KW-0460">Magnesium</keyword>
<dbReference type="AlphaFoldDB" id="A0A078ALE1"/>
<reference evidence="6 7" key="1">
    <citation type="submission" date="2014-06" db="EMBL/GenBank/DDBJ databases">
        <authorList>
            <person name="Swart Estienne"/>
        </authorList>
    </citation>
    <scope>NUCLEOTIDE SEQUENCE [LARGE SCALE GENOMIC DNA]</scope>
    <source>
        <strain evidence="6 7">130c</strain>
    </source>
</reference>
<sequence length="192" mass="22384">MQSEVNIQQTSLSAEEIVLIVDENNVPIGRATRREVREKNLWHRASYIFVYNSKGQFYVQKRSIRKDYCPGYFDLANGGVMGADETDIENAQRELEEEIGLKDVELKLLFNCKYRDAGNGVWGNVFGVQYDIDLKDMKLQEEEVEYIVLLTREEILSKIQEGEKFTPDSIMAFKQFIELEEIKEYLDKAYSQ</sequence>
<dbReference type="Proteomes" id="UP000039865">
    <property type="component" value="Unassembled WGS sequence"/>
</dbReference>
<dbReference type="InterPro" id="IPR015797">
    <property type="entry name" value="NUDIX_hydrolase-like_dom_sf"/>
</dbReference>
<dbReference type="PANTHER" id="PTHR10885">
    <property type="entry name" value="ISOPENTENYL-DIPHOSPHATE DELTA-ISOMERASE"/>
    <property type="match status" value="1"/>
</dbReference>
<keyword evidence="3 6" id="KW-0378">Hydrolase</keyword>
<dbReference type="OrthoDB" id="510307at2759"/>
<dbReference type="OMA" id="KDFYPGW"/>
<gene>
    <name evidence="6" type="primary">Contig11800.g12618</name>
    <name evidence="6" type="ORF">STYLEM_11257</name>
</gene>
<dbReference type="InParanoid" id="A0A078ALE1"/>
<accession>A0A078ALE1</accession>
<dbReference type="EMBL" id="CCKQ01010690">
    <property type="protein sequence ID" value="CDW82227.1"/>
    <property type="molecule type" value="Genomic_DNA"/>
</dbReference>